<dbReference type="Pfam" id="PF21365">
    <property type="entry name" value="Glyco_hydro_31_3rd"/>
    <property type="match status" value="1"/>
</dbReference>
<evidence type="ECO:0000259" key="6">
    <source>
        <dbReference type="Pfam" id="PF21365"/>
    </source>
</evidence>
<dbReference type="Pfam" id="PF13802">
    <property type="entry name" value="Gal_mutarotas_2"/>
    <property type="match status" value="1"/>
</dbReference>
<evidence type="ECO:0000259" key="4">
    <source>
        <dbReference type="Pfam" id="PF01055"/>
    </source>
</evidence>
<dbReference type="GO" id="GO:0030246">
    <property type="term" value="F:carbohydrate binding"/>
    <property type="evidence" value="ECO:0007669"/>
    <property type="project" value="InterPro"/>
</dbReference>
<keyword evidence="2" id="KW-0326">Glycosidase</keyword>
<dbReference type="Gene3D" id="2.60.40.1760">
    <property type="entry name" value="glycosyl hydrolase (family 31)"/>
    <property type="match status" value="1"/>
</dbReference>
<evidence type="ECO:0000313" key="7">
    <source>
        <dbReference type="EMBL" id="NVO78412.1"/>
    </source>
</evidence>
<name>A0A850QD97_9BURK</name>
<dbReference type="InterPro" id="IPR051816">
    <property type="entry name" value="Glycosyl_Hydrolase_31"/>
</dbReference>
<organism evidence="7 8">
    <name type="scientific">Undibacterium oligocarboniphilum</name>
    <dbReference type="NCBI Taxonomy" id="666702"/>
    <lineage>
        <taxon>Bacteria</taxon>
        <taxon>Pseudomonadati</taxon>
        <taxon>Pseudomonadota</taxon>
        <taxon>Betaproteobacteria</taxon>
        <taxon>Burkholderiales</taxon>
        <taxon>Oxalobacteraceae</taxon>
        <taxon>Undibacterium</taxon>
    </lineage>
</organism>
<dbReference type="CDD" id="cd06598">
    <property type="entry name" value="GH31_transferase_CtsZ"/>
    <property type="match status" value="1"/>
</dbReference>
<dbReference type="InterPro" id="IPR011013">
    <property type="entry name" value="Gal_mutarotase_sf_dom"/>
</dbReference>
<feature type="domain" description="Glycoside hydrolase family 31 TIM barrel" evidence="4">
    <location>
        <begin position="255"/>
        <end position="574"/>
    </location>
</feature>
<dbReference type="SUPFAM" id="SSF51445">
    <property type="entry name" value="(Trans)glycosidases"/>
    <property type="match status" value="1"/>
</dbReference>
<feature type="chain" id="PRO_5032517198" evidence="3">
    <location>
        <begin position="27"/>
        <end position="804"/>
    </location>
</feature>
<dbReference type="RefSeq" id="WP_176803954.1">
    <property type="nucleotide sequence ID" value="NZ_JABXYJ010000006.1"/>
</dbReference>
<feature type="domain" description="Glycoside hydrolase family 31 N-terminal" evidence="5">
    <location>
        <begin position="56"/>
        <end position="212"/>
    </location>
</feature>
<dbReference type="PANTHER" id="PTHR43863:SF2">
    <property type="entry name" value="MALTASE-GLUCOAMYLASE"/>
    <property type="match status" value="1"/>
</dbReference>
<dbReference type="SUPFAM" id="SSF74650">
    <property type="entry name" value="Galactose mutarotase-like"/>
    <property type="match status" value="1"/>
</dbReference>
<dbReference type="Gene3D" id="3.20.20.80">
    <property type="entry name" value="Glycosidases"/>
    <property type="match status" value="1"/>
</dbReference>
<proteinExistence type="inferred from homology"/>
<dbReference type="Pfam" id="PF01055">
    <property type="entry name" value="Glyco_hydro_31_2nd"/>
    <property type="match status" value="1"/>
</dbReference>
<dbReference type="InterPro" id="IPR048395">
    <property type="entry name" value="Glyco_hydro_31_C"/>
</dbReference>
<sequence length="804" mass="90694">MKKKNHLQYLGGIACFLVFVSTSVLAQNAGRIVQTIQQQPDSLRVVTNDGEYQFRPYSAQIVETSFIPRGQQMSVPVSHAVVLQPEKIPALLKKMADGVDYQAGDMTVHIQEHPFQISYRYKNRLLFSEKQGYSKIATGERLDFNLTSDEVLYGAGARALGMNRRGYRLPLYNKAHYGYEEHSEQMNFSIPLVLSSRMYGIHFDNAAIGFLDLDSQKDNTLAYETIGGRKVYQVIAGDSWEQLSAGYVNLTGHQPLPPRWAFGNFASRFGYHSEAEARAVIARFQAEQIPVDAIIFDLYWFGKEIKGTLGNLTFDPDNFPQPEKMISDFRQQGIKTILITEPFILTTSGRWKEAVDEKILATDQQGKPFTYDFYFGHTGLIDLLDPHARDWFWNVYKTLKAKGVTGWWGDLGEPEVHPAALQHKNGSADEVHNIYGHEWAKLIAEGYARDFPQERPFILMRAGYSGSQRYGMIPWSGDVNRSWGGLRSQPEIALQMGMQGMAYMHSDLGGFAGPNLDDELYARWLQYGVFQPVFRPHAQEEVASEPVFRADSVKALAKAAIELRYRLLPYNYTLAFDNHETGLPLMRPLFFAEPGNSALSTVADSYLWGSEFLVHPVLQAGQQQAEIYFPGDRNWFDFYSGEVHAAGSSAKVKIVADHIPVFVRAGAFIPMAKPIQNTRQYSGSEFDLHYFHDASVAHASGKLFDDDGETADSVAQQKYAVIYFQSEFARGTLHLQLSCTTGKNYPSRDRKTAITIHRIHTRPVQVIAGNTPLAFDWNASTGELKIMLAWKDQERPEISVKLSD</sequence>
<feature type="signal peptide" evidence="3">
    <location>
        <begin position="1"/>
        <end position="26"/>
    </location>
</feature>
<gene>
    <name evidence="7" type="ORF">HV832_11280</name>
</gene>
<dbReference type="EMBL" id="JABXYJ010000006">
    <property type="protein sequence ID" value="NVO78412.1"/>
    <property type="molecule type" value="Genomic_DNA"/>
</dbReference>
<reference evidence="7 8" key="1">
    <citation type="submission" date="2020-06" db="EMBL/GenBank/DDBJ databases">
        <authorList>
            <person name="Qiu C."/>
            <person name="Liu Z."/>
        </authorList>
    </citation>
    <scope>NUCLEOTIDE SEQUENCE [LARGE SCALE GENOMIC DNA]</scope>
    <source>
        <strain evidence="7 8">EM 1</strain>
    </source>
</reference>
<evidence type="ECO:0000256" key="3">
    <source>
        <dbReference type="SAM" id="SignalP"/>
    </source>
</evidence>
<evidence type="ECO:0000256" key="2">
    <source>
        <dbReference type="RuleBase" id="RU361185"/>
    </source>
</evidence>
<evidence type="ECO:0000313" key="8">
    <source>
        <dbReference type="Proteomes" id="UP000588051"/>
    </source>
</evidence>
<dbReference type="Gene3D" id="2.60.40.1180">
    <property type="entry name" value="Golgi alpha-mannosidase II"/>
    <property type="match status" value="2"/>
</dbReference>
<dbReference type="PANTHER" id="PTHR43863">
    <property type="entry name" value="HYDROLASE, PUTATIVE (AFU_ORTHOLOGUE AFUA_1G03140)-RELATED"/>
    <property type="match status" value="1"/>
</dbReference>
<evidence type="ECO:0000256" key="1">
    <source>
        <dbReference type="ARBA" id="ARBA00007806"/>
    </source>
</evidence>
<comment type="similarity">
    <text evidence="1 2">Belongs to the glycosyl hydrolase 31 family.</text>
</comment>
<dbReference type="GO" id="GO:0005975">
    <property type="term" value="P:carbohydrate metabolic process"/>
    <property type="evidence" value="ECO:0007669"/>
    <property type="project" value="InterPro"/>
</dbReference>
<keyword evidence="8" id="KW-1185">Reference proteome</keyword>
<dbReference type="GO" id="GO:0004553">
    <property type="term" value="F:hydrolase activity, hydrolyzing O-glycosyl compounds"/>
    <property type="evidence" value="ECO:0007669"/>
    <property type="project" value="InterPro"/>
</dbReference>
<protein>
    <submittedName>
        <fullName evidence="7">Glycosyl hydrolase</fullName>
    </submittedName>
</protein>
<keyword evidence="3" id="KW-0732">Signal</keyword>
<dbReference type="PROSITE" id="PS51257">
    <property type="entry name" value="PROKAR_LIPOPROTEIN"/>
    <property type="match status" value="1"/>
</dbReference>
<comment type="caution">
    <text evidence="7">The sequence shown here is derived from an EMBL/GenBank/DDBJ whole genome shotgun (WGS) entry which is preliminary data.</text>
</comment>
<accession>A0A850QD97</accession>
<dbReference type="InterPro" id="IPR000322">
    <property type="entry name" value="Glyco_hydro_31_TIM"/>
</dbReference>
<evidence type="ECO:0000259" key="5">
    <source>
        <dbReference type="Pfam" id="PF13802"/>
    </source>
</evidence>
<feature type="domain" description="Glycosyl hydrolase family 31 C-terminal" evidence="6">
    <location>
        <begin position="582"/>
        <end position="669"/>
    </location>
</feature>
<dbReference type="InterPro" id="IPR017853">
    <property type="entry name" value="GH"/>
</dbReference>
<dbReference type="Proteomes" id="UP000588051">
    <property type="component" value="Unassembled WGS sequence"/>
</dbReference>
<dbReference type="CDD" id="cd14752">
    <property type="entry name" value="GH31_N"/>
    <property type="match status" value="1"/>
</dbReference>
<dbReference type="InterPro" id="IPR025887">
    <property type="entry name" value="Glyco_hydro_31_N_dom"/>
</dbReference>
<dbReference type="SUPFAM" id="SSF51011">
    <property type="entry name" value="Glycosyl hydrolase domain"/>
    <property type="match status" value="1"/>
</dbReference>
<keyword evidence="2 7" id="KW-0378">Hydrolase</keyword>
<dbReference type="InterPro" id="IPR013780">
    <property type="entry name" value="Glyco_hydro_b"/>
</dbReference>
<dbReference type="AlphaFoldDB" id="A0A850QD97"/>